<keyword evidence="5" id="KW-0680">Restriction system</keyword>
<evidence type="ECO:0000313" key="9">
    <source>
        <dbReference type="EMBL" id="RBP01074.1"/>
    </source>
</evidence>
<dbReference type="Pfam" id="PF00145">
    <property type="entry name" value="DNA_methylase"/>
    <property type="match status" value="1"/>
</dbReference>
<evidence type="ECO:0000256" key="2">
    <source>
        <dbReference type="ARBA" id="ARBA00022603"/>
    </source>
</evidence>
<dbReference type="AlphaFoldDB" id="A0A366EF90"/>
<dbReference type="InterPro" id="IPR001525">
    <property type="entry name" value="C5_MeTfrase"/>
</dbReference>
<evidence type="ECO:0000256" key="1">
    <source>
        <dbReference type="ARBA" id="ARBA00011975"/>
    </source>
</evidence>
<feature type="compositionally biased region" description="Basic and acidic residues" evidence="8">
    <location>
        <begin position="300"/>
        <end position="329"/>
    </location>
</feature>
<accession>A0A366EF90</accession>
<keyword evidence="3 7" id="KW-0808">Transferase</keyword>
<dbReference type="EMBL" id="QNRK01000059">
    <property type="protein sequence ID" value="RBP01074.1"/>
    <property type="molecule type" value="Genomic_DNA"/>
</dbReference>
<dbReference type="InterPro" id="IPR050390">
    <property type="entry name" value="C5-Methyltransferase"/>
</dbReference>
<feature type="compositionally biased region" description="Basic and acidic residues" evidence="8">
    <location>
        <begin position="337"/>
        <end position="359"/>
    </location>
</feature>
<organism evidence="9 10">
    <name type="scientific">Roseiarcus fermentans</name>
    <dbReference type="NCBI Taxonomy" id="1473586"/>
    <lineage>
        <taxon>Bacteria</taxon>
        <taxon>Pseudomonadati</taxon>
        <taxon>Pseudomonadota</taxon>
        <taxon>Alphaproteobacteria</taxon>
        <taxon>Hyphomicrobiales</taxon>
        <taxon>Roseiarcaceae</taxon>
        <taxon>Roseiarcus</taxon>
    </lineage>
</organism>
<reference evidence="9 10" key="1">
    <citation type="submission" date="2018-06" db="EMBL/GenBank/DDBJ databases">
        <title>Genomic Encyclopedia of Type Strains, Phase IV (KMG-IV): sequencing the most valuable type-strain genomes for metagenomic binning, comparative biology and taxonomic classification.</title>
        <authorList>
            <person name="Goeker M."/>
        </authorList>
    </citation>
    <scope>NUCLEOTIDE SEQUENCE [LARGE SCALE GENOMIC DNA]</scope>
    <source>
        <strain evidence="9 10">DSM 24875</strain>
    </source>
</reference>
<dbReference type="Proteomes" id="UP000253529">
    <property type="component" value="Unassembled WGS sequence"/>
</dbReference>
<keyword evidence="2 7" id="KW-0489">Methyltransferase</keyword>
<sequence>MIGELIVDSFAGGGGASLGIAMALGRAPDIAINHDAEAIAMHAANHPETIHLAANVWQVDPVAATRNRPVGLMWASPDCKHFSKAKGGKPVSRGVRDLAWVVVRWAKQVRPRVILLENVEEFRTWGPLGEDQKPDPARRGETFARWIGELRRLGYRVEHRELRACDFGAPTIRKRLFLIARRDGEKIVWPKPTHGDPKSEAVKCGALAPWRTAAEILDWALPCPSIFLTAAEAKTVGVKRPLASATMARIAKGVKRYVIDAAEPFVVTINHAGAEFRGQGIGEPFKTVTGAHACRRPRRPDRLLRPAGRREPPGRRAPAHDLRLDEGHERPRRRPSHDHAELAKAPQRRERADAHDHERRRAHQPGRRVSGAAQWRHGRP</sequence>
<evidence type="ECO:0000313" key="10">
    <source>
        <dbReference type="Proteomes" id="UP000253529"/>
    </source>
</evidence>
<dbReference type="GO" id="GO:0003677">
    <property type="term" value="F:DNA binding"/>
    <property type="evidence" value="ECO:0007669"/>
    <property type="project" value="TreeGrafter"/>
</dbReference>
<dbReference type="PANTHER" id="PTHR10629">
    <property type="entry name" value="CYTOSINE-SPECIFIC METHYLTRANSFERASE"/>
    <property type="match status" value="1"/>
</dbReference>
<dbReference type="SUPFAM" id="SSF53335">
    <property type="entry name" value="S-adenosyl-L-methionine-dependent methyltransferases"/>
    <property type="match status" value="1"/>
</dbReference>
<dbReference type="EC" id="2.1.1.37" evidence="1"/>
<dbReference type="PANTHER" id="PTHR10629:SF52">
    <property type="entry name" value="DNA (CYTOSINE-5)-METHYLTRANSFERASE 1"/>
    <property type="match status" value="1"/>
</dbReference>
<dbReference type="PRINTS" id="PR00105">
    <property type="entry name" value="C5METTRFRASE"/>
</dbReference>
<dbReference type="RefSeq" id="WP_342634591.1">
    <property type="nucleotide sequence ID" value="NZ_QNRK01000059.1"/>
</dbReference>
<feature type="region of interest" description="Disordered" evidence="8">
    <location>
        <begin position="290"/>
        <end position="380"/>
    </location>
</feature>
<protein>
    <recommendedName>
        <fullName evidence="1">DNA (cytosine-5-)-methyltransferase</fullName>
        <ecNumber evidence="1">2.1.1.37</ecNumber>
    </recommendedName>
</protein>
<keyword evidence="4 7" id="KW-0949">S-adenosyl-L-methionine</keyword>
<keyword evidence="10" id="KW-1185">Reference proteome</keyword>
<dbReference type="GO" id="GO:0044027">
    <property type="term" value="P:negative regulation of gene expression via chromosomal CpG island methylation"/>
    <property type="evidence" value="ECO:0007669"/>
    <property type="project" value="TreeGrafter"/>
</dbReference>
<name>A0A366EF90_9HYPH</name>
<proteinExistence type="inferred from homology"/>
<dbReference type="GO" id="GO:0003886">
    <property type="term" value="F:DNA (cytosine-5-)-methyltransferase activity"/>
    <property type="evidence" value="ECO:0007669"/>
    <property type="project" value="UniProtKB-EC"/>
</dbReference>
<gene>
    <name evidence="9" type="ORF">DFR50_15919</name>
</gene>
<dbReference type="InterPro" id="IPR029063">
    <property type="entry name" value="SAM-dependent_MTases_sf"/>
</dbReference>
<evidence type="ECO:0000256" key="7">
    <source>
        <dbReference type="PROSITE-ProRule" id="PRU01016"/>
    </source>
</evidence>
<comment type="caution">
    <text evidence="9">The sequence shown here is derived from an EMBL/GenBank/DDBJ whole genome shotgun (WGS) entry which is preliminary data.</text>
</comment>
<evidence type="ECO:0000256" key="4">
    <source>
        <dbReference type="ARBA" id="ARBA00022691"/>
    </source>
</evidence>
<comment type="catalytic activity">
    <reaction evidence="6">
        <text>a 2'-deoxycytidine in DNA + S-adenosyl-L-methionine = a 5-methyl-2'-deoxycytidine in DNA + S-adenosyl-L-homocysteine + H(+)</text>
        <dbReference type="Rhea" id="RHEA:13681"/>
        <dbReference type="Rhea" id="RHEA-COMP:11369"/>
        <dbReference type="Rhea" id="RHEA-COMP:11370"/>
        <dbReference type="ChEBI" id="CHEBI:15378"/>
        <dbReference type="ChEBI" id="CHEBI:57856"/>
        <dbReference type="ChEBI" id="CHEBI:59789"/>
        <dbReference type="ChEBI" id="CHEBI:85452"/>
        <dbReference type="ChEBI" id="CHEBI:85454"/>
        <dbReference type="EC" id="2.1.1.37"/>
    </reaction>
</comment>
<dbReference type="GO" id="GO:0032259">
    <property type="term" value="P:methylation"/>
    <property type="evidence" value="ECO:0007669"/>
    <property type="project" value="UniProtKB-KW"/>
</dbReference>
<evidence type="ECO:0000256" key="6">
    <source>
        <dbReference type="ARBA" id="ARBA00047422"/>
    </source>
</evidence>
<dbReference type="GO" id="GO:0009307">
    <property type="term" value="P:DNA restriction-modification system"/>
    <property type="evidence" value="ECO:0007669"/>
    <property type="project" value="UniProtKB-KW"/>
</dbReference>
<comment type="similarity">
    <text evidence="7">Belongs to the class I-like SAM-binding methyltransferase superfamily. C5-methyltransferase family.</text>
</comment>
<feature type="active site" evidence="7">
    <location>
        <position position="79"/>
    </location>
</feature>
<evidence type="ECO:0000256" key="3">
    <source>
        <dbReference type="ARBA" id="ARBA00022679"/>
    </source>
</evidence>
<evidence type="ECO:0000256" key="5">
    <source>
        <dbReference type="ARBA" id="ARBA00022747"/>
    </source>
</evidence>
<evidence type="ECO:0000256" key="8">
    <source>
        <dbReference type="SAM" id="MobiDB-lite"/>
    </source>
</evidence>
<dbReference type="Gene3D" id="3.40.50.150">
    <property type="entry name" value="Vaccinia Virus protein VP39"/>
    <property type="match status" value="1"/>
</dbReference>
<dbReference type="PROSITE" id="PS51679">
    <property type="entry name" value="SAM_MT_C5"/>
    <property type="match status" value="1"/>
</dbReference>